<evidence type="ECO:0000313" key="1">
    <source>
        <dbReference type="EMBL" id="VDP58237.1"/>
    </source>
</evidence>
<organism evidence="1">
    <name type="scientific">Heligmosomoides polygyrus</name>
    <name type="common">Parasitic roundworm</name>
    <dbReference type="NCBI Taxonomy" id="6339"/>
    <lineage>
        <taxon>Eukaryota</taxon>
        <taxon>Metazoa</taxon>
        <taxon>Ecdysozoa</taxon>
        <taxon>Nematoda</taxon>
        <taxon>Chromadorea</taxon>
        <taxon>Rhabditida</taxon>
        <taxon>Rhabditina</taxon>
        <taxon>Rhabditomorpha</taxon>
        <taxon>Strongyloidea</taxon>
        <taxon>Heligmosomidae</taxon>
        <taxon>Heligmosomoides</taxon>
    </lineage>
</organism>
<sequence>MRDLLDVDGEACIVRFEQNRREITIHSAPLPDVDFFTYSFRVHFNLE</sequence>
<dbReference type="AlphaFoldDB" id="A0A3P8E2D3"/>
<dbReference type="OrthoDB" id="5853397at2759"/>
<gene>
    <name evidence="1" type="ORF">HPBE_LOCUS26562</name>
</gene>
<accession>A0A3P8E2D3</accession>
<reference evidence="1" key="1">
    <citation type="submission" date="2018-11" db="EMBL/GenBank/DDBJ databases">
        <authorList>
            <consortium name="Pathogen Informatics"/>
        </authorList>
    </citation>
    <scope>NUCLEOTIDE SEQUENCE [LARGE SCALE GENOMIC DNA]</scope>
</reference>
<proteinExistence type="predicted"/>
<name>A0A3P8E2D3_HELPZ</name>
<protein>
    <submittedName>
        <fullName evidence="1">Uncharacterized protein</fullName>
    </submittedName>
</protein>
<dbReference type="EMBL" id="UZAH01040262">
    <property type="protein sequence ID" value="VDP58237.1"/>
    <property type="molecule type" value="Genomic_DNA"/>
</dbReference>